<dbReference type="EMBL" id="MN740193">
    <property type="protein sequence ID" value="QHT92605.1"/>
    <property type="molecule type" value="Genomic_DNA"/>
</dbReference>
<sequence>MVLMNGSKRARLQDSIMNRTNTLGGPKKAGLVSKIGHPSNLFFRLERNTPTPGWFPLAHYVSTVKGTVGMIYPFR</sequence>
<evidence type="ECO:0000313" key="1">
    <source>
        <dbReference type="EMBL" id="QHT92605.1"/>
    </source>
</evidence>
<organism evidence="1">
    <name type="scientific">viral metagenome</name>
    <dbReference type="NCBI Taxonomy" id="1070528"/>
    <lineage>
        <taxon>unclassified sequences</taxon>
        <taxon>metagenomes</taxon>
        <taxon>organismal metagenomes</taxon>
    </lineage>
</organism>
<proteinExistence type="predicted"/>
<accession>A0A6C0IJE0</accession>
<name>A0A6C0IJE0_9ZZZZ</name>
<dbReference type="AlphaFoldDB" id="A0A6C0IJE0"/>
<protein>
    <submittedName>
        <fullName evidence="1">Uncharacterized protein</fullName>
    </submittedName>
</protein>
<reference evidence="1" key="1">
    <citation type="journal article" date="2020" name="Nature">
        <title>Giant virus diversity and host interactions through global metagenomics.</title>
        <authorList>
            <person name="Schulz F."/>
            <person name="Roux S."/>
            <person name="Paez-Espino D."/>
            <person name="Jungbluth S."/>
            <person name="Walsh D.A."/>
            <person name="Denef V.J."/>
            <person name="McMahon K.D."/>
            <person name="Konstantinidis K.T."/>
            <person name="Eloe-Fadrosh E.A."/>
            <person name="Kyrpides N.C."/>
            <person name="Woyke T."/>
        </authorList>
    </citation>
    <scope>NUCLEOTIDE SEQUENCE</scope>
    <source>
        <strain evidence="1">GVMAG-M-3300023184-89</strain>
    </source>
</reference>